<feature type="domain" description="DNA replication checkpoint mediator MRC1" evidence="5">
    <location>
        <begin position="914"/>
        <end position="1054"/>
    </location>
</feature>
<feature type="region of interest" description="Disordered" evidence="4">
    <location>
        <begin position="1058"/>
        <end position="1218"/>
    </location>
</feature>
<reference evidence="6" key="1">
    <citation type="journal article" date="2023" name="Mol. Phylogenet. Evol.">
        <title>Genome-scale phylogeny and comparative genomics of the fungal order Sordariales.</title>
        <authorList>
            <person name="Hensen N."/>
            <person name="Bonometti L."/>
            <person name="Westerberg I."/>
            <person name="Brannstrom I.O."/>
            <person name="Guillou S."/>
            <person name="Cros-Aarteil S."/>
            <person name="Calhoun S."/>
            <person name="Haridas S."/>
            <person name="Kuo A."/>
            <person name="Mondo S."/>
            <person name="Pangilinan J."/>
            <person name="Riley R."/>
            <person name="LaButti K."/>
            <person name="Andreopoulos B."/>
            <person name="Lipzen A."/>
            <person name="Chen C."/>
            <person name="Yan M."/>
            <person name="Daum C."/>
            <person name="Ng V."/>
            <person name="Clum A."/>
            <person name="Steindorff A."/>
            <person name="Ohm R.A."/>
            <person name="Martin F."/>
            <person name="Silar P."/>
            <person name="Natvig D.O."/>
            <person name="Lalanne C."/>
            <person name="Gautier V."/>
            <person name="Ament-Velasquez S.L."/>
            <person name="Kruys A."/>
            <person name="Hutchinson M.I."/>
            <person name="Powell A.J."/>
            <person name="Barry K."/>
            <person name="Miller A.N."/>
            <person name="Grigoriev I.V."/>
            <person name="Debuchy R."/>
            <person name="Gladieux P."/>
            <person name="Hiltunen Thoren M."/>
            <person name="Johannesson H."/>
        </authorList>
    </citation>
    <scope>NUCLEOTIDE SEQUENCE</scope>
    <source>
        <strain evidence="6">CBS 990.96</strain>
    </source>
</reference>
<feature type="region of interest" description="Disordered" evidence="4">
    <location>
        <begin position="1004"/>
        <end position="1025"/>
    </location>
</feature>
<keyword evidence="2" id="KW-0597">Phosphoprotein</keyword>
<keyword evidence="7" id="KW-1185">Reference proteome</keyword>
<feature type="compositionally biased region" description="Low complexity" evidence="4">
    <location>
        <begin position="1"/>
        <end position="13"/>
    </location>
</feature>
<evidence type="ECO:0000256" key="1">
    <source>
        <dbReference type="ARBA" id="ARBA00004123"/>
    </source>
</evidence>
<feature type="compositionally biased region" description="Basic and acidic residues" evidence="4">
    <location>
        <begin position="532"/>
        <end position="552"/>
    </location>
</feature>
<name>A0AAN7BU61_9PEZI</name>
<dbReference type="GO" id="GO:0005634">
    <property type="term" value="C:nucleus"/>
    <property type="evidence" value="ECO:0007669"/>
    <property type="project" value="UniProtKB-SubCell"/>
</dbReference>
<feature type="region of interest" description="Disordered" evidence="4">
    <location>
        <begin position="447"/>
        <end position="474"/>
    </location>
</feature>
<comment type="caution">
    <text evidence="6">The sequence shown here is derived from an EMBL/GenBank/DDBJ whole genome shotgun (WGS) entry which is preliminary data.</text>
</comment>
<feature type="compositionally biased region" description="Polar residues" evidence="4">
    <location>
        <begin position="1097"/>
        <end position="1125"/>
    </location>
</feature>
<feature type="compositionally biased region" description="Acidic residues" evidence="4">
    <location>
        <begin position="553"/>
        <end position="597"/>
    </location>
</feature>
<feature type="compositionally biased region" description="Acidic residues" evidence="4">
    <location>
        <begin position="604"/>
        <end position="633"/>
    </location>
</feature>
<dbReference type="Proteomes" id="UP001301958">
    <property type="component" value="Unassembled WGS sequence"/>
</dbReference>
<feature type="compositionally biased region" description="Acidic residues" evidence="4">
    <location>
        <begin position="865"/>
        <end position="880"/>
    </location>
</feature>
<feature type="region of interest" description="Disordered" evidence="4">
    <location>
        <begin position="1"/>
        <end position="159"/>
    </location>
</feature>
<evidence type="ECO:0000256" key="3">
    <source>
        <dbReference type="ARBA" id="ARBA00023242"/>
    </source>
</evidence>
<dbReference type="InterPro" id="IPR024146">
    <property type="entry name" value="Claspin"/>
</dbReference>
<feature type="compositionally biased region" description="Low complexity" evidence="4">
    <location>
        <begin position="1242"/>
        <end position="1268"/>
    </location>
</feature>
<evidence type="ECO:0000259" key="5">
    <source>
        <dbReference type="Pfam" id="PF09444"/>
    </source>
</evidence>
<dbReference type="PANTHER" id="PTHR14396">
    <property type="entry name" value="CLASPIN"/>
    <property type="match status" value="1"/>
</dbReference>
<dbReference type="PANTHER" id="PTHR14396:SF10">
    <property type="entry name" value="CLASPIN"/>
    <property type="match status" value="1"/>
</dbReference>
<feature type="compositionally biased region" description="Polar residues" evidence="4">
    <location>
        <begin position="671"/>
        <end position="681"/>
    </location>
</feature>
<proteinExistence type="predicted"/>
<feature type="compositionally biased region" description="Acidic residues" evidence="4">
    <location>
        <begin position="202"/>
        <end position="213"/>
    </location>
</feature>
<feature type="region of interest" description="Disordered" evidence="4">
    <location>
        <begin position="722"/>
        <end position="750"/>
    </location>
</feature>
<organism evidence="6 7">
    <name type="scientific">Podospora fimiseda</name>
    <dbReference type="NCBI Taxonomy" id="252190"/>
    <lineage>
        <taxon>Eukaryota</taxon>
        <taxon>Fungi</taxon>
        <taxon>Dikarya</taxon>
        <taxon>Ascomycota</taxon>
        <taxon>Pezizomycotina</taxon>
        <taxon>Sordariomycetes</taxon>
        <taxon>Sordariomycetidae</taxon>
        <taxon>Sordariales</taxon>
        <taxon>Podosporaceae</taxon>
        <taxon>Podospora</taxon>
    </lineage>
</organism>
<dbReference type="Pfam" id="PF09444">
    <property type="entry name" value="MRC1"/>
    <property type="match status" value="1"/>
</dbReference>
<dbReference type="EMBL" id="MU865306">
    <property type="protein sequence ID" value="KAK4229649.1"/>
    <property type="molecule type" value="Genomic_DNA"/>
</dbReference>
<gene>
    <name evidence="6" type="ORF">QBC38DRAFT_385980</name>
</gene>
<dbReference type="GO" id="GO:0010997">
    <property type="term" value="F:anaphase-promoting complex binding"/>
    <property type="evidence" value="ECO:0007669"/>
    <property type="project" value="TreeGrafter"/>
</dbReference>
<feature type="region of interest" description="Disordered" evidence="4">
    <location>
        <begin position="274"/>
        <end position="345"/>
    </location>
</feature>
<feature type="compositionally biased region" description="Polar residues" evidence="4">
    <location>
        <begin position="113"/>
        <end position="123"/>
    </location>
</feature>
<protein>
    <submittedName>
        <fullName evidence="6">MRC1-like domain-containing protein</fullName>
    </submittedName>
</protein>
<reference evidence="6" key="2">
    <citation type="submission" date="2023-05" db="EMBL/GenBank/DDBJ databases">
        <authorList>
            <consortium name="Lawrence Berkeley National Laboratory"/>
            <person name="Steindorff A."/>
            <person name="Hensen N."/>
            <person name="Bonometti L."/>
            <person name="Westerberg I."/>
            <person name="Brannstrom I.O."/>
            <person name="Guillou S."/>
            <person name="Cros-Aarteil S."/>
            <person name="Calhoun S."/>
            <person name="Haridas S."/>
            <person name="Kuo A."/>
            <person name="Mondo S."/>
            <person name="Pangilinan J."/>
            <person name="Riley R."/>
            <person name="Labutti K."/>
            <person name="Andreopoulos B."/>
            <person name="Lipzen A."/>
            <person name="Chen C."/>
            <person name="Yanf M."/>
            <person name="Daum C."/>
            <person name="Ng V."/>
            <person name="Clum A."/>
            <person name="Ohm R."/>
            <person name="Martin F."/>
            <person name="Silar P."/>
            <person name="Natvig D."/>
            <person name="Lalanne C."/>
            <person name="Gautier V."/>
            <person name="Ament-Velasquez S.L."/>
            <person name="Kruys A."/>
            <person name="Hutchinson M.I."/>
            <person name="Powell A.J."/>
            <person name="Barry K."/>
            <person name="Miller A.N."/>
            <person name="Grigoriev I.V."/>
            <person name="Debuchy R."/>
            <person name="Gladieux P."/>
            <person name="Thoren M.H."/>
            <person name="Johannesson H."/>
        </authorList>
    </citation>
    <scope>NUCLEOTIDE SEQUENCE</scope>
    <source>
        <strain evidence="6">CBS 990.96</strain>
    </source>
</reference>
<evidence type="ECO:0000313" key="6">
    <source>
        <dbReference type="EMBL" id="KAK4229649.1"/>
    </source>
</evidence>
<feature type="compositionally biased region" description="Low complexity" evidence="4">
    <location>
        <begin position="1209"/>
        <end position="1218"/>
    </location>
</feature>
<evidence type="ECO:0000256" key="2">
    <source>
        <dbReference type="ARBA" id="ARBA00022553"/>
    </source>
</evidence>
<sequence>MASSPISRRSASASPPPARIRKTNRFLTMEESSDEEEDEEILRPRGKMAARMLVRRDTRPESDSEPQADDDARQNEESQPMSTQAKKDGEEEDEEDEILRPRPRKLMARRQRSTTPESATLSPEKSAPASPGLFVSPSKPTDDINNHDEDADMPSLTSLVKNPRYMALIEEKRQKRLALESEETRRKAERQQAMAAERMSIDDDEDDDSITDDEGGRKLTQEASNSRPGRKASKKALEEMNRETQRMTRNLQLAHEAKVKKKLTKASLFERFNFKPQGAAGQEPPQEVPAPASSSRAATPASIQQSDAEMKDGETPPSSPPAAEGEKVAPVPQTIDDDNDNLPTLEELAVTATAQKKLDKGKAKATEADFAAEDKAKEKLPRVKRNLRVKFPNPPVQSNATIMSLDDEDDLEIAKPSRSSKIDAIFSRINPQQKKEPHALSNLRKLAMLDDPEKKAGPVPTKTRQRSAEQKPAMTVGELQVTLLQKARTQAKLERDRHLEMLRAKGVHMQTAEEREKEMQQVDDIVARARKEAEEIMERERAAAKKERKENGEDPLDWDDSDYDGESVDEEGVEVEEAEFDLSGSEEEADDGEEEVEGDKLVDDAAEDAEESADEDPAEEDGGAALSGDDDELPTLKQTRRKARVTTAVLSDDENDDEPVVKATPRHKATATKSPSVQKSDSPVIPTSVLRSATKTFIPGLPVPLAGPAGLGLTQIFQGTMDESEIGSPLPTPSQPRPTFDPDVFPDSNFSQTAREDAEDLILNTQPQPTQNAETQGIQIRFSQSQVHGFDSMLRENFDATQYSELLEPTQDTGFKNYTPLKDPLVNAPTSTIETLPVEVSQVAESPLVRRTGKLRRRAEVAVSDAEDDEPTENLEEDEFGFGTVSNSNNAFTAMREAARKEKERKRKEAFDRKKSKAKEMVQEQAEESEDEYAGLGGADGEDSHDEANESDKEMIDDDTKDTSVDERKLAAFYADRERASDEKQVEKLFHDITTGMLRRKRAGNWDDLSDSDDGGEARRRMKRRQFAKMQRALFADERISKVAENPRNQAFLRTIEDHGSDDDMDFIFAPPPPTPGMESQDSQSSASNKDAAVIIPNSQPTEQAPTAPMASNNPRRTGISTKKPSNLGEIRESLSNLLDEPSYNSSSVIPATELGSDSEDDAAAGQNEEETIASSNSSNKENVPSNPRRTRHSQTSQIVDRISLKRQSSSTTTVATSSKLAFTSTTIDKRGFKVPALLRRATTNSSSSTTTTSFGGGAVSSTGVTASNGPSRPSALGRQDDGMKIKKNAGKKSGVSYLARGNERQAALADSEKRREAKKFKGLLAEGRQNVVKGLLGGGRFE</sequence>
<feature type="compositionally biased region" description="Basic and acidic residues" evidence="4">
    <location>
        <begin position="235"/>
        <end position="246"/>
    </location>
</feature>
<dbReference type="GO" id="GO:0033314">
    <property type="term" value="P:mitotic DNA replication checkpoint signaling"/>
    <property type="evidence" value="ECO:0007669"/>
    <property type="project" value="TreeGrafter"/>
</dbReference>
<keyword evidence="3" id="KW-0539">Nucleus</keyword>
<comment type="subcellular location">
    <subcellularLocation>
        <location evidence="1">Nucleus</location>
    </subcellularLocation>
</comment>
<feature type="compositionally biased region" description="Basic and acidic residues" evidence="4">
    <location>
        <begin position="175"/>
        <end position="190"/>
    </location>
</feature>
<accession>A0AAN7BU61</accession>
<feature type="compositionally biased region" description="Acidic residues" evidence="4">
    <location>
        <begin position="31"/>
        <end position="40"/>
    </location>
</feature>
<feature type="compositionally biased region" description="Basic and acidic residues" evidence="4">
    <location>
        <begin position="447"/>
        <end position="456"/>
    </location>
</feature>
<feature type="compositionally biased region" description="Low complexity" evidence="4">
    <location>
        <begin position="289"/>
        <end position="302"/>
    </location>
</feature>
<dbReference type="InterPro" id="IPR018564">
    <property type="entry name" value="Repl_chkpnt_MRC1_dom"/>
</dbReference>
<evidence type="ECO:0000256" key="4">
    <source>
        <dbReference type="SAM" id="MobiDB-lite"/>
    </source>
</evidence>
<feature type="region of interest" description="Disordered" evidence="4">
    <location>
        <begin position="532"/>
        <end position="685"/>
    </location>
</feature>
<dbReference type="GO" id="GO:0007095">
    <property type="term" value="P:mitotic G2 DNA damage checkpoint signaling"/>
    <property type="evidence" value="ECO:0007669"/>
    <property type="project" value="TreeGrafter"/>
</dbReference>
<feature type="compositionally biased region" description="Polar residues" evidence="4">
    <location>
        <begin position="1078"/>
        <end position="1089"/>
    </location>
</feature>
<feature type="region of interest" description="Disordered" evidence="4">
    <location>
        <begin position="1242"/>
        <end position="1300"/>
    </location>
</feature>
<feature type="compositionally biased region" description="Basic and acidic residues" evidence="4">
    <location>
        <begin position="897"/>
        <end position="922"/>
    </location>
</feature>
<evidence type="ECO:0000313" key="7">
    <source>
        <dbReference type="Proteomes" id="UP001301958"/>
    </source>
</evidence>
<feature type="compositionally biased region" description="Polar residues" evidence="4">
    <location>
        <begin position="1173"/>
        <end position="1199"/>
    </location>
</feature>
<feature type="region of interest" description="Disordered" evidence="4">
    <location>
        <begin position="858"/>
        <end position="963"/>
    </location>
</feature>
<feature type="region of interest" description="Disordered" evidence="4">
    <location>
        <begin position="175"/>
        <end position="258"/>
    </location>
</feature>
<feature type="compositionally biased region" description="Basic residues" evidence="4">
    <location>
        <begin position="101"/>
        <end position="112"/>
    </location>
</feature>
<feature type="compositionally biased region" description="Acidic residues" evidence="4">
    <location>
        <begin position="1157"/>
        <end position="1172"/>
    </location>
</feature>